<proteinExistence type="predicted"/>
<sequence>MSDERSVHSNAFNFMSHLTGGVDSRTGLYTFTAKLRSISGNDQSGPEFDVTLRYSPLSLADSGFGTGWNLRTTEFDPAQNRRIISLANGETFKADGRAGTTNQLTMSEKKIDTFHLYEDAEDRWRVVHRSGVVEVLELKGSSPNVRAVPTRIFSRQGHWLNLEYGTHNGFPMLTKITDMRNDTLLEVVRNDNVQLTMPTDTGIATYTLVLGTGNRVDRIELPIDNPEGGAGLRTVKPPRWHFTYSRIRNIDCISTVYTPSDGKDELTYGDGGHQFPIGSGLDPLPRVTRHVQHPGHEQPSIDTRYTYSSNGYNFLGGNAPLTWVNDGLDNLFRQVIDYDYATTETLWVDDKPVRSTVREFNKFHLLTRETTYVGEALNADETEVIGNQIKEVQTGYNLKPGALFKEQPKYCQLVHSIDTSWWLKDDPSARFRLAEASTYDDHGNLKTHRAVTGIEETYTWYEAEEPGFPGHAEGFVTYLKEKIQKPAAGYPGSAPVRTTHYTYQQLPTLTSAQPHTQQQDWLEVQVETYTSGNETKATHHAFEQAKDETGNEADKPLQHGRLKSQQTRYPNPKKGEPNEPDTLDTLMAHTYTFETLSWDAARGRGPLVKGTMKVLQDKQLLTGYDGTSKEIRVQRSLASGETVLSRDETNTEIMTVWDALLRVEREIVSPGKEEEAFKRYEYQLSNDEGVQATQTQYDVKGVMTVAYFDGAHRTIREEREDPDNGLPKGNTKPIYTARFDAWGRLLEETEIDWLKGRDLPLKSRYKYDAWGEQLCVIGPDGVGEFAQTNPIGDGETGPIKREWRQKVLDDEGNELENGAKTGVTETQLNRFELPVQVRRWVKEKPTDEQETVLKSETLTQYDGLGRKHQEESGLGNAEQKQREKFTYDGFDRLLAHELRKDEVVYRTFAAHTDKDLPITIRVNDLELLGEQHFNGLDLMDWSKTGGRLQEYEYKTGELKPNKVSTPLGVIEYDYRPYLTEEPVLRRLGGKEANYVFDKQNARLESCVEAQGQSISRTYYSTGEVRVETRGEYEMEYGYSYRGRIESYRDVLNQTQINEYDNVGRLDTTTLGDLSSQFTYDDLGRTASYATTDASSDPVNTLKTTLEYDDLERECSRTFTFSQGPEQVLTQEYDEFDRIIERVLAEGPATPPTVLRKETYRYDLRGRLVDYNCEGDLCPIDPHGKKIARQVFGFDAVDNIRQVVTQYDGGGRNLAIYHFKNPADPAQLSGIENRVDDLEPTYTELHYDENGNLTHDEAGRILEYDALNRLIKVTDPEKGECLYGYDPQNILSSTESEA</sequence>
<comment type="caution">
    <text evidence="2">The sequence shown here is derived from an EMBL/GenBank/DDBJ whole genome shotgun (WGS) entry which is preliminary data.</text>
</comment>
<organism evidence="2 3">
    <name type="scientific">Pseudomonas putida</name>
    <name type="common">Arthrobacter siderocapsulatus</name>
    <dbReference type="NCBI Taxonomy" id="303"/>
    <lineage>
        <taxon>Bacteria</taxon>
        <taxon>Pseudomonadati</taxon>
        <taxon>Pseudomonadota</taxon>
        <taxon>Gammaproteobacteria</taxon>
        <taxon>Pseudomonadales</taxon>
        <taxon>Pseudomonadaceae</taxon>
        <taxon>Pseudomonas</taxon>
    </lineage>
</organism>
<name>A0A8I1EFF8_PSEPU</name>
<feature type="region of interest" description="Disordered" evidence="1">
    <location>
        <begin position="545"/>
        <end position="581"/>
    </location>
</feature>
<dbReference type="RefSeq" id="WP_198747649.1">
    <property type="nucleotide sequence ID" value="NZ_JAEHTE010000021.1"/>
</dbReference>
<accession>A0A8I1EFF8</accession>
<protein>
    <submittedName>
        <fullName evidence="2">RHS repeat protein</fullName>
    </submittedName>
</protein>
<evidence type="ECO:0000313" key="3">
    <source>
        <dbReference type="Proteomes" id="UP000637061"/>
    </source>
</evidence>
<dbReference type="Proteomes" id="UP000637061">
    <property type="component" value="Unassembled WGS sequence"/>
</dbReference>
<dbReference type="Gene3D" id="2.180.10.10">
    <property type="entry name" value="RHS repeat-associated core"/>
    <property type="match status" value="2"/>
</dbReference>
<evidence type="ECO:0000313" key="2">
    <source>
        <dbReference type="EMBL" id="MBI6885659.1"/>
    </source>
</evidence>
<dbReference type="EMBL" id="JAEHTE010000021">
    <property type="protein sequence ID" value="MBI6885659.1"/>
    <property type="molecule type" value="Genomic_DNA"/>
</dbReference>
<reference evidence="2" key="1">
    <citation type="submission" date="2020-12" db="EMBL/GenBank/DDBJ databases">
        <title>Enhanced detection system for hospital associated transmission using whole genome sequencing surveillance.</title>
        <authorList>
            <person name="Harrison L.H."/>
            <person name="Van Tyne D."/>
            <person name="Marsh J.W."/>
            <person name="Griffith M.P."/>
            <person name="Snyder D.J."/>
            <person name="Cooper V.S."/>
            <person name="Mustapha M."/>
        </authorList>
    </citation>
    <scope>NUCLEOTIDE SEQUENCE</scope>
    <source>
        <strain evidence="2">PSB00042</strain>
    </source>
</reference>
<feature type="compositionally biased region" description="Basic and acidic residues" evidence="1">
    <location>
        <begin position="545"/>
        <end position="557"/>
    </location>
</feature>
<evidence type="ECO:0000256" key="1">
    <source>
        <dbReference type="SAM" id="MobiDB-lite"/>
    </source>
</evidence>
<gene>
    <name evidence="2" type="ORF">JEU22_17255</name>
</gene>